<evidence type="ECO:0000259" key="7">
    <source>
        <dbReference type="Pfam" id="PF00892"/>
    </source>
</evidence>
<dbReference type="OMA" id="SNTHIQH"/>
<dbReference type="InterPro" id="IPR030184">
    <property type="entry name" value="WAT1-related"/>
</dbReference>
<evidence type="ECO:0000256" key="4">
    <source>
        <dbReference type="ARBA" id="ARBA00022989"/>
    </source>
</evidence>
<evidence type="ECO:0000256" key="2">
    <source>
        <dbReference type="ARBA" id="ARBA00007635"/>
    </source>
</evidence>
<feature type="domain" description="EamA" evidence="7">
    <location>
        <begin position="2"/>
        <end position="60"/>
    </location>
</feature>
<feature type="transmembrane region" description="Helical" evidence="6">
    <location>
        <begin position="20"/>
        <end position="38"/>
    </location>
</feature>
<accession>A0A7N0VKZ7</accession>
<comment type="subcellular location">
    <subcellularLocation>
        <location evidence="1 6">Membrane</location>
        <topology evidence="1 6">Multi-pass membrane protein</topology>
    </subcellularLocation>
</comment>
<dbReference type="GO" id="GO:0016020">
    <property type="term" value="C:membrane"/>
    <property type="evidence" value="ECO:0007669"/>
    <property type="project" value="UniProtKB-SubCell"/>
</dbReference>
<dbReference type="Proteomes" id="UP000594263">
    <property type="component" value="Unplaced"/>
</dbReference>
<dbReference type="GO" id="GO:0022857">
    <property type="term" value="F:transmembrane transporter activity"/>
    <property type="evidence" value="ECO:0007669"/>
    <property type="project" value="InterPro"/>
</dbReference>
<evidence type="ECO:0000313" key="9">
    <source>
        <dbReference type="Proteomes" id="UP000594263"/>
    </source>
</evidence>
<comment type="caution">
    <text evidence="6">Lacks conserved residue(s) required for the propagation of feature annotation.</text>
</comment>
<dbReference type="Pfam" id="PF00892">
    <property type="entry name" value="EamA"/>
    <property type="match status" value="1"/>
</dbReference>
<dbReference type="EnsemblPlants" id="Kaladp0960s0001.1.v1.1">
    <property type="protein sequence ID" value="Kaladp0960s0001.1.v1.1"/>
    <property type="gene ID" value="Kaladp0960s0001.v1.1"/>
</dbReference>
<comment type="similarity">
    <text evidence="2 6">Belongs to the drug/metabolite transporter (DMT) superfamily. Plant drug/metabolite exporter (P-DME) (TC 2.A.7.4) family.</text>
</comment>
<dbReference type="SUPFAM" id="SSF103481">
    <property type="entry name" value="Multidrug resistance efflux transporter EmrE"/>
    <property type="match status" value="1"/>
</dbReference>
<keyword evidence="4 6" id="KW-1133">Transmembrane helix</keyword>
<dbReference type="InterPro" id="IPR000620">
    <property type="entry name" value="EamA_dom"/>
</dbReference>
<feature type="transmembrane region" description="Helical" evidence="6">
    <location>
        <begin position="50"/>
        <end position="68"/>
    </location>
</feature>
<evidence type="ECO:0000313" key="8">
    <source>
        <dbReference type="EnsemblPlants" id="Kaladp0960s0001.1.v1.1"/>
    </source>
</evidence>
<name>A0A7N0VKZ7_KALFE</name>
<evidence type="ECO:0000256" key="6">
    <source>
        <dbReference type="RuleBase" id="RU363077"/>
    </source>
</evidence>
<organism evidence="8 9">
    <name type="scientific">Kalanchoe fedtschenkoi</name>
    <name type="common">Lavender scallops</name>
    <name type="synonym">South American air plant</name>
    <dbReference type="NCBI Taxonomy" id="63787"/>
    <lineage>
        <taxon>Eukaryota</taxon>
        <taxon>Viridiplantae</taxon>
        <taxon>Streptophyta</taxon>
        <taxon>Embryophyta</taxon>
        <taxon>Tracheophyta</taxon>
        <taxon>Spermatophyta</taxon>
        <taxon>Magnoliopsida</taxon>
        <taxon>eudicotyledons</taxon>
        <taxon>Gunneridae</taxon>
        <taxon>Pentapetalae</taxon>
        <taxon>Saxifragales</taxon>
        <taxon>Crassulaceae</taxon>
        <taxon>Kalanchoe</taxon>
    </lineage>
</organism>
<evidence type="ECO:0000256" key="5">
    <source>
        <dbReference type="ARBA" id="ARBA00023136"/>
    </source>
</evidence>
<dbReference type="Gramene" id="Kaladp0960s0001.1.v1.1">
    <property type="protein sequence ID" value="Kaladp0960s0001.1.v1.1"/>
    <property type="gene ID" value="Kaladp0960s0001.v1.1"/>
</dbReference>
<keyword evidence="9" id="KW-1185">Reference proteome</keyword>
<proteinExistence type="inferred from homology"/>
<keyword evidence="5 6" id="KW-0472">Membrane</keyword>
<protein>
    <recommendedName>
        <fullName evidence="6">WAT1-related protein</fullName>
    </recommendedName>
</protein>
<evidence type="ECO:0000256" key="1">
    <source>
        <dbReference type="ARBA" id="ARBA00004141"/>
    </source>
</evidence>
<reference evidence="8" key="1">
    <citation type="submission" date="2021-01" db="UniProtKB">
        <authorList>
            <consortium name="EnsemblPlants"/>
        </authorList>
    </citation>
    <scope>IDENTIFICATION</scope>
</reference>
<dbReference type="InterPro" id="IPR037185">
    <property type="entry name" value="EmrE-like"/>
</dbReference>
<dbReference type="PANTHER" id="PTHR31218">
    <property type="entry name" value="WAT1-RELATED PROTEIN"/>
    <property type="match status" value="1"/>
</dbReference>
<sequence>MAMGLYYYGLRDTNATYATNFLNLVPILTFAISVTVGTEKLRLKTKAGRVKIVGGFFCVVGALVVSLYKGPGFYIDHINWSRKVGLVPSNTNWLRGTLFLMGSCLSYAIWFIIQACVCYLTNIQSFSF</sequence>
<keyword evidence="3 6" id="KW-0812">Transmembrane</keyword>
<feature type="transmembrane region" description="Helical" evidence="6">
    <location>
        <begin position="98"/>
        <end position="120"/>
    </location>
</feature>
<dbReference type="AlphaFoldDB" id="A0A7N0VKZ7"/>
<evidence type="ECO:0000256" key="3">
    <source>
        <dbReference type="ARBA" id="ARBA00022692"/>
    </source>
</evidence>